<sequence>MEQWKTVIWSDESCFALFPISIRVYLWRKPSQAYNTDCLLLRVKHGGGSVMIRAAISWFTVGPMITLQGHIKAKDYVNILADQIHPMDWFSEHEEELSHIPWPSQSPDLRIIEPLWSTSERNVCGRCPPPSSLSEVATVLQEEWYKIPLASIHKLYLSIPKKLQAVLNANGFPTSY</sequence>
<dbReference type="Proteomes" id="UP000499080">
    <property type="component" value="Unassembled WGS sequence"/>
</dbReference>
<comment type="caution">
    <text evidence="1">The sequence shown here is derived from an EMBL/GenBank/DDBJ whole genome shotgun (WGS) entry which is preliminary data.</text>
</comment>
<dbReference type="GO" id="GO:0003676">
    <property type="term" value="F:nucleic acid binding"/>
    <property type="evidence" value="ECO:0007669"/>
    <property type="project" value="InterPro"/>
</dbReference>
<organism evidence="1 2">
    <name type="scientific">Araneus ventricosus</name>
    <name type="common">Orbweaver spider</name>
    <name type="synonym">Epeira ventricosa</name>
    <dbReference type="NCBI Taxonomy" id="182803"/>
    <lineage>
        <taxon>Eukaryota</taxon>
        <taxon>Metazoa</taxon>
        <taxon>Ecdysozoa</taxon>
        <taxon>Arthropoda</taxon>
        <taxon>Chelicerata</taxon>
        <taxon>Arachnida</taxon>
        <taxon>Araneae</taxon>
        <taxon>Araneomorphae</taxon>
        <taxon>Entelegynae</taxon>
        <taxon>Araneoidea</taxon>
        <taxon>Araneidae</taxon>
        <taxon>Araneus</taxon>
    </lineage>
</organism>
<protein>
    <submittedName>
        <fullName evidence="1">Transposable element Tc1 transposase</fullName>
    </submittedName>
</protein>
<gene>
    <name evidence="1" type="primary">tc1a_541</name>
    <name evidence="1" type="ORF">AVEN_43621_1</name>
</gene>
<keyword evidence="2" id="KW-1185">Reference proteome</keyword>
<evidence type="ECO:0000313" key="2">
    <source>
        <dbReference type="Proteomes" id="UP000499080"/>
    </source>
</evidence>
<reference evidence="1 2" key="1">
    <citation type="journal article" date="2019" name="Sci. Rep.">
        <title>Orb-weaving spider Araneus ventricosus genome elucidates the spidroin gene catalogue.</title>
        <authorList>
            <person name="Kono N."/>
            <person name="Nakamura H."/>
            <person name="Ohtoshi R."/>
            <person name="Moran D.A.P."/>
            <person name="Shinohara A."/>
            <person name="Yoshida Y."/>
            <person name="Fujiwara M."/>
            <person name="Mori M."/>
            <person name="Tomita M."/>
            <person name="Arakawa K."/>
        </authorList>
    </citation>
    <scope>NUCLEOTIDE SEQUENCE [LARGE SCALE GENOMIC DNA]</scope>
</reference>
<name>A0A4Y2MAM2_ARAVE</name>
<dbReference type="EMBL" id="BGPR01007083">
    <property type="protein sequence ID" value="GBN24155.1"/>
    <property type="molecule type" value="Genomic_DNA"/>
</dbReference>
<dbReference type="AlphaFoldDB" id="A0A4Y2MAM2"/>
<accession>A0A4Y2MAM2</accession>
<evidence type="ECO:0000313" key="1">
    <source>
        <dbReference type="EMBL" id="GBN24155.1"/>
    </source>
</evidence>
<proteinExistence type="predicted"/>
<dbReference type="Gene3D" id="3.30.420.10">
    <property type="entry name" value="Ribonuclease H-like superfamily/Ribonuclease H"/>
    <property type="match status" value="2"/>
</dbReference>
<dbReference type="OrthoDB" id="25402at2759"/>
<dbReference type="InterPro" id="IPR036397">
    <property type="entry name" value="RNaseH_sf"/>
</dbReference>